<accession>A0A543NZW7</accession>
<evidence type="ECO:0000259" key="1">
    <source>
        <dbReference type="PROSITE" id="PS51819"/>
    </source>
</evidence>
<dbReference type="CDD" id="cd06587">
    <property type="entry name" value="VOC"/>
    <property type="match status" value="1"/>
</dbReference>
<protein>
    <recommendedName>
        <fullName evidence="1">VOC domain-containing protein</fullName>
    </recommendedName>
</protein>
<organism evidence="2 3">
    <name type="scientific">Blastococcus colisei</name>
    <dbReference type="NCBI Taxonomy" id="1564162"/>
    <lineage>
        <taxon>Bacteria</taxon>
        <taxon>Bacillati</taxon>
        <taxon>Actinomycetota</taxon>
        <taxon>Actinomycetes</taxon>
        <taxon>Geodermatophilales</taxon>
        <taxon>Geodermatophilaceae</taxon>
        <taxon>Blastococcus</taxon>
    </lineage>
</organism>
<dbReference type="PROSITE" id="PS51819">
    <property type="entry name" value="VOC"/>
    <property type="match status" value="1"/>
</dbReference>
<evidence type="ECO:0000313" key="2">
    <source>
        <dbReference type="EMBL" id="TQN37343.1"/>
    </source>
</evidence>
<dbReference type="InterPro" id="IPR029068">
    <property type="entry name" value="Glyas_Bleomycin-R_OHBP_Dase"/>
</dbReference>
<dbReference type="InterPro" id="IPR037523">
    <property type="entry name" value="VOC_core"/>
</dbReference>
<dbReference type="SUPFAM" id="SSF54593">
    <property type="entry name" value="Glyoxalase/Bleomycin resistance protein/Dihydroxybiphenyl dioxygenase"/>
    <property type="match status" value="1"/>
</dbReference>
<reference evidence="2 3" key="1">
    <citation type="submission" date="2019-06" db="EMBL/GenBank/DDBJ databases">
        <title>Sequencing the genomes of 1000 actinobacteria strains.</title>
        <authorList>
            <person name="Klenk H.-P."/>
        </authorList>
    </citation>
    <scope>NUCLEOTIDE SEQUENCE [LARGE SCALE GENOMIC DNA]</scope>
    <source>
        <strain evidence="2 3">DSM 46837</strain>
    </source>
</reference>
<dbReference type="Pfam" id="PF00903">
    <property type="entry name" value="Glyoxalase"/>
    <property type="match status" value="1"/>
</dbReference>
<dbReference type="Gene3D" id="3.10.180.10">
    <property type="entry name" value="2,3-Dihydroxybiphenyl 1,2-Dioxygenase, domain 1"/>
    <property type="match status" value="1"/>
</dbReference>
<feature type="domain" description="VOC" evidence="1">
    <location>
        <begin position="5"/>
        <end position="117"/>
    </location>
</feature>
<dbReference type="EMBL" id="VFQE01000002">
    <property type="protein sequence ID" value="TQN37343.1"/>
    <property type="molecule type" value="Genomic_DNA"/>
</dbReference>
<keyword evidence="3" id="KW-1185">Reference proteome</keyword>
<dbReference type="InterPro" id="IPR004360">
    <property type="entry name" value="Glyas_Fos-R_dOase_dom"/>
</dbReference>
<proteinExistence type="predicted"/>
<dbReference type="AlphaFoldDB" id="A0A543NZW7"/>
<comment type="caution">
    <text evidence="2">The sequence shown here is derived from an EMBL/GenBank/DDBJ whole genome shotgun (WGS) entry which is preliminary data.</text>
</comment>
<gene>
    <name evidence="2" type="ORF">FHU33_3990</name>
</gene>
<dbReference type="Proteomes" id="UP000319865">
    <property type="component" value="Unassembled WGS sequence"/>
</dbReference>
<sequence length="121" mass="13249">MSIRGLTFVGVRTERFADVCALYRDVLGMAMIRDEPQAAWFVTPTGDEVHVYGPDDHDHDFFLQGPVVGLQVDDFAATRAAMVAAGIRFIGEPQTSGGAIWNHYYGPDGNVYEIMQRPGGA</sequence>
<evidence type="ECO:0000313" key="3">
    <source>
        <dbReference type="Proteomes" id="UP000319865"/>
    </source>
</evidence>
<name>A0A543NZW7_9ACTN</name>